<keyword evidence="1" id="KW-0812">Transmembrane</keyword>
<feature type="transmembrane region" description="Helical" evidence="1">
    <location>
        <begin position="7"/>
        <end position="24"/>
    </location>
</feature>
<feature type="transmembrane region" description="Helical" evidence="1">
    <location>
        <begin position="30"/>
        <end position="48"/>
    </location>
</feature>
<evidence type="ECO:0000313" key="3">
    <source>
        <dbReference type="Proteomes" id="UP001432322"/>
    </source>
</evidence>
<accession>A0AAV5X1L2</accession>
<keyword evidence="1" id="KW-0472">Membrane</keyword>
<gene>
    <name evidence="2" type="ORF">PFISCL1PPCAC_28256</name>
</gene>
<evidence type="ECO:0000256" key="1">
    <source>
        <dbReference type="SAM" id="Phobius"/>
    </source>
</evidence>
<keyword evidence="3" id="KW-1185">Reference proteome</keyword>
<organism evidence="2 3">
    <name type="scientific">Pristionchus fissidentatus</name>
    <dbReference type="NCBI Taxonomy" id="1538716"/>
    <lineage>
        <taxon>Eukaryota</taxon>
        <taxon>Metazoa</taxon>
        <taxon>Ecdysozoa</taxon>
        <taxon>Nematoda</taxon>
        <taxon>Chromadorea</taxon>
        <taxon>Rhabditida</taxon>
        <taxon>Rhabditina</taxon>
        <taxon>Diplogasteromorpha</taxon>
        <taxon>Diplogasteroidea</taxon>
        <taxon>Neodiplogasteridae</taxon>
        <taxon>Pristionchus</taxon>
    </lineage>
</organism>
<comment type="caution">
    <text evidence="2">The sequence shown here is derived from an EMBL/GenBank/DDBJ whole genome shotgun (WGS) entry which is preliminary data.</text>
</comment>
<feature type="non-terminal residue" evidence="2">
    <location>
        <position position="1"/>
    </location>
</feature>
<keyword evidence="1" id="KW-1133">Transmembrane helix</keyword>
<evidence type="ECO:0000313" key="2">
    <source>
        <dbReference type="EMBL" id="GMT36959.1"/>
    </source>
</evidence>
<protein>
    <submittedName>
        <fullName evidence="2">Uncharacterized protein</fullName>
    </submittedName>
</protein>
<proteinExistence type="predicted"/>
<name>A0AAV5X1L2_9BILA</name>
<dbReference type="Proteomes" id="UP001432322">
    <property type="component" value="Unassembled WGS sequence"/>
</dbReference>
<dbReference type="AlphaFoldDB" id="A0AAV5X1L2"/>
<sequence>STKTLGVYFGFFLCCLGCLVDYGNERWNTYLHWLFKIVVLFSMELLIYTPLREFRPWEIVEHISFDYVKRYYRGLTLAASAIRY</sequence>
<dbReference type="EMBL" id="BTSY01000007">
    <property type="protein sequence ID" value="GMT36959.1"/>
    <property type="molecule type" value="Genomic_DNA"/>
</dbReference>
<reference evidence="2" key="1">
    <citation type="submission" date="2023-10" db="EMBL/GenBank/DDBJ databases">
        <title>Genome assembly of Pristionchus species.</title>
        <authorList>
            <person name="Yoshida K."/>
            <person name="Sommer R.J."/>
        </authorList>
    </citation>
    <scope>NUCLEOTIDE SEQUENCE</scope>
    <source>
        <strain evidence="2">RS5133</strain>
    </source>
</reference>